<keyword evidence="1" id="KW-0472">Membrane</keyword>
<keyword evidence="1" id="KW-1133">Transmembrane helix</keyword>
<dbReference type="InParanoid" id="A0A136J9Y5"/>
<evidence type="ECO:0000313" key="3">
    <source>
        <dbReference type="EMBL" id="KXJ93960.1"/>
    </source>
</evidence>
<dbReference type="AlphaFoldDB" id="A0A136J9Y5"/>
<organism evidence="3 4">
    <name type="scientific">Microdochium bolleyi</name>
    <dbReference type="NCBI Taxonomy" id="196109"/>
    <lineage>
        <taxon>Eukaryota</taxon>
        <taxon>Fungi</taxon>
        <taxon>Dikarya</taxon>
        <taxon>Ascomycota</taxon>
        <taxon>Pezizomycotina</taxon>
        <taxon>Sordariomycetes</taxon>
        <taxon>Xylariomycetidae</taxon>
        <taxon>Xylariales</taxon>
        <taxon>Microdochiaceae</taxon>
        <taxon>Microdochium</taxon>
    </lineage>
</organism>
<reference evidence="4" key="1">
    <citation type="submission" date="2016-02" db="EMBL/GenBank/DDBJ databases">
        <title>Draft genome sequence of Microdochium bolleyi, a fungal endophyte of beachgrass.</title>
        <authorList>
            <consortium name="DOE Joint Genome Institute"/>
            <person name="David A.S."/>
            <person name="May G."/>
            <person name="Haridas S."/>
            <person name="Lim J."/>
            <person name="Wang M."/>
            <person name="Labutti K."/>
            <person name="Lipzen A."/>
            <person name="Barry K."/>
            <person name="Grigoriev I.V."/>
        </authorList>
    </citation>
    <scope>NUCLEOTIDE SEQUENCE [LARGE SCALE GENOMIC DNA]</scope>
    <source>
        <strain evidence="4">J235TASD1</strain>
    </source>
</reference>
<name>A0A136J9Y5_9PEZI</name>
<dbReference type="EMBL" id="KQ964247">
    <property type="protein sequence ID" value="KXJ93960.1"/>
    <property type="molecule type" value="Genomic_DNA"/>
</dbReference>
<accession>A0A136J9Y5</accession>
<proteinExistence type="predicted"/>
<evidence type="ECO:0000256" key="1">
    <source>
        <dbReference type="SAM" id="Phobius"/>
    </source>
</evidence>
<evidence type="ECO:0000256" key="2">
    <source>
        <dbReference type="SAM" id="SignalP"/>
    </source>
</evidence>
<feature type="signal peptide" evidence="2">
    <location>
        <begin position="1"/>
        <end position="18"/>
    </location>
</feature>
<keyword evidence="1" id="KW-0812">Transmembrane</keyword>
<evidence type="ECO:0000313" key="4">
    <source>
        <dbReference type="Proteomes" id="UP000070501"/>
    </source>
</evidence>
<sequence>MMASTLLLLLSRPRISLFLPCGNYVHDIPSTLFCVSSFCLLCLAVVVGCLSSLAYEVILSFSALLGPVIAS</sequence>
<feature type="transmembrane region" description="Helical" evidence="1">
    <location>
        <begin position="28"/>
        <end position="46"/>
    </location>
</feature>
<gene>
    <name evidence="3" type="ORF">Micbo1qcDRAFT_158885</name>
</gene>
<dbReference type="Proteomes" id="UP000070501">
    <property type="component" value="Unassembled WGS sequence"/>
</dbReference>
<keyword evidence="2" id="KW-0732">Signal</keyword>
<feature type="chain" id="PRO_5007293588" evidence="2">
    <location>
        <begin position="19"/>
        <end position="71"/>
    </location>
</feature>
<protein>
    <submittedName>
        <fullName evidence="3">Uncharacterized protein</fullName>
    </submittedName>
</protein>
<keyword evidence="4" id="KW-1185">Reference proteome</keyword>